<feature type="compositionally biased region" description="Low complexity" evidence="3">
    <location>
        <begin position="252"/>
        <end position="261"/>
    </location>
</feature>
<evidence type="ECO:0000256" key="1">
    <source>
        <dbReference type="ARBA" id="ARBA00004123"/>
    </source>
</evidence>
<dbReference type="EMBL" id="JAPEVB010000001">
    <property type="protein sequence ID" value="KAJ4396759.1"/>
    <property type="molecule type" value="Genomic_DNA"/>
</dbReference>
<dbReference type="PROSITE" id="PS50217">
    <property type="entry name" value="BZIP"/>
    <property type="match status" value="1"/>
</dbReference>
<dbReference type="SMART" id="SM00338">
    <property type="entry name" value="BRLZ"/>
    <property type="match status" value="1"/>
</dbReference>
<dbReference type="InterPro" id="IPR046347">
    <property type="entry name" value="bZIP_sf"/>
</dbReference>
<feature type="region of interest" description="Disordered" evidence="3">
    <location>
        <begin position="1"/>
        <end position="42"/>
    </location>
</feature>
<dbReference type="Proteomes" id="UP001140453">
    <property type="component" value="Unassembled WGS sequence"/>
</dbReference>
<dbReference type="Gene3D" id="1.20.5.170">
    <property type="match status" value="1"/>
</dbReference>
<dbReference type="PANTHER" id="PTHR40621">
    <property type="entry name" value="TRANSCRIPTION FACTOR KAPC-RELATED"/>
    <property type="match status" value="1"/>
</dbReference>
<feature type="compositionally biased region" description="Basic and acidic residues" evidence="3">
    <location>
        <begin position="103"/>
        <end position="134"/>
    </location>
</feature>
<accession>A0A9W8Z186</accession>
<organism evidence="5 6">
    <name type="scientific">Gnomoniopsis smithogilvyi</name>
    <dbReference type="NCBI Taxonomy" id="1191159"/>
    <lineage>
        <taxon>Eukaryota</taxon>
        <taxon>Fungi</taxon>
        <taxon>Dikarya</taxon>
        <taxon>Ascomycota</taxon>
        <taxon>Pezizomycotina</taxon>
        <taxon>Sordariomycetes</taxon>
        <taxon>Sordariomycetidae</taxon>
        <taxon>Diaporthales</taxon>
        <taxon>Gnomoniaceae</taxon>
        <taxon>Gnomoniopsis</taxon>
    </lineage>
</organism>
<dbReference type="AlphaFoldDB" id="A0A9W8Z186"/>
<feature type="region of interest" description="Disordered" evidence="3">
    <location>
        <begin position="99"/>
        <end position="143"/>
    </location>
</feature>
<keyword evidence="6" id="KW-1185">Reference proteome</keyword>
<comment type="caution">
    <text evidence="5">The sequence shown here is derived from an EMBL/GenBank/DDBJ whole genome shotgun (WGS) entry which is preliminary data.</text>
</comment>
<feature type="region of interest" description="Disordered" evidence="3">
    <location>
        <begin position="215"/>
        <end position="287"/>
    </location>
</feature>
<dbReference type="SUPFAM" id="SSF57959">
    <property type="entry name" value="Leucine zipper domain"/>
    <property type="match status" value="1"/>
</dbReference>
<sequence length="503" mass="53847">MADGGVRMVAAYPSPPNHSSPRYLSQSQSSKPLRQESPSALPLYLDSTRATMAASSLSPLDIKSGFGGVGTAIAYGGPPSSTTTAALNEKTGLLSGLGFTKSSAEKKLTRDGQPAKRRGPKPDSKPAMTRRQELNRQAQRTHRERKELYIKALEDEVLRLKEVFSNVSQDKERLAKENYSLKALLQQNGLSMSATTGMMDDNMSNASYGPYMGSSPVSGSHSYGLPSATTQQTPYTPPSGSALSATGAMPQGLSPPGLSPGNQTAAFRRPSPGAGPKSGPQRNPNLDYEQSGIEFVLHLEQPCMDHMPWLLERSSANGGLEPCGHALMASCPPEPFTNLTPGIPFGHKHGVNLATNGNNAVPQANVDTPNASLPVKRNFSRHTAAPPSVGSLQINSTPVPKTLGSNSEGMPPPLRTWELSKADLNTLLDLSQKLNLDGEITPIMAWGMVLGHPRLGELDEADFRELSEGLRSKVRCYGFGAVMEEFEVRDALEAIFSTKPEMI</sequence>
<dbReference type="GO" id="GO:0000976">
    <property type="term" value="F:transcription cis-regulatory region binding"/>
    <property type="evidence" value="ECO:0007669"/>
    <property type="project" value="InterPro"/>
</dbReference>
<dbReference type="OrthoDB" id="2590011at2759"/>
<feature type="compositionally biased region" description="Polar residues" evidence="3">
    <location>
        <begin position="215"/>
        <end position="244"/>
    </location>
</feature>
<dbReference type="InterPro" id="IPR004827">
    <property type="entry name" value="bZIP"/>
</dbReference>
<proteinExistence type="predicted"/>
<feature type="domain" description="BZIP" evidence="4">
    <location>
        <begin position="125"/>
        <end position="188"/>
    </location>
</feature>
<dbReference type="GO" id="GO:0001228">
    <property type="term" value="F:DNA-binding transcription activator activity, RNA polymerase II-specific"/>
    <property type="evidence" value="ECO:0007669"/>
    <property type="project" value="TreeGrafter"/>
</dbReference>
<evidence type="ECO:0000256" key="2">
    <source>
        <dbReference type="ARBA" id="ARBA00023242"/>
    </source>
</evidence>
<evidence type="ECO:0000313" key="5">
    <source>
        <dbReference type="EMBL" id="KAJ4396759.1"/>
    </source>
</evidence>
<dbReference type="PANTHER" id="PTHR40621:SF6">
    <property type="entry name" value="AP-1-LIKE TRANSCRIPTION FACTOR YAP1-RELATED"/>
    <property type="match status" value="1"/>
</dbReference>
<evidence type="ECO:0000313" key="6">
    <source>
        <dbReference type="Proteomes" id="UP001140453"/>
    </source>
</evidence>
<dbReference type="CDD" id="cd14688">
    <property type="entry name" value="bZIP_YAP"/>
    <property type="match status" value="1"/>
</dbReference>
<dbReference type="Gene3D" id="1.10.238.100">
    <property type="entry name" value="YAP1 redox domain. Chain B"/>
    <property type="match status" value="1"/>
</dbReference>
<evidence type="ECO:0000256" key="3">
    <source>
        <dbReference type="SAM" id="MobiDB-lite"/>
    </source>
</evidence>
<keyword evidence="2" id="KW-0539">Nucleus</keyword>
<comment type="subcellular location">
    <subcellularLocation>
        <location evidence="1">Nucleus</location>
    </subcellularLocation>
</comment>
<evidence type="ECO:0000259" key="4">
    <source>
        <dbReference type="PROSITE" id="PS50217"/>
    </source>
</evidence>
<gene>
    <name evidence="5" type="ORF">N0V93_000981</name>
</gene>
<reference evidence="5" key="1">
    <citation type="submission" date="2022-10" db="EMBL/GenBank/DDBJ databases">
        <title>Tapping the CABI collections for fungal endophytes: first genome assemblies for Collariella, Neodidymelliopsis, Ascochyta clinopodiicola, Didymella pomorum, Didymosphaeria variabile, Neocosmospora piperis and Neocucurbitaria cava.</title>
        <authorList>
            <person name="Hill R."/>
        </authorList>
    </citation>
    <scope>NUCLEOTIDE SEQUENCE</scope>
    <source>
        <strain evidence="5">IMI 355082</strain>
    </source>
</reference>
<dbReference type="GO" id="GO:0090575">
    <property type="term" value="C:RNA polymerase II transcription regulator complex"/>
    <property type="evidence" value="ECO:0007669"/>
    <property type="project" value="TreeGrafter"/>
</dbReference>
<dbReference type="InterPro" id="IPR050936">
    <property type="entry name" value="AP-1-like"/>
</dbReference>
<name>A0A9W8Z186_9PEZI</name>
<protein>
    <recommendedName>
        <fullName evidence="4">BZIP domain-containing protein</fullName>
    </recommendedName>
</protein>